<feature type="transmembrane region" description="Helical" evidence="1">
    <location>
        <begin position="143"/>
        <end position="163"/>
    </location>
</feature>
<feature type="transmembrane region" description="Helical" evidence="1">
    <location>
        <begin position="55"/>
        <end position="76"/>
    </location>
</feature>
<dbReference type="AlphaFoldDB" id="A0A1G7BAN3"/>
<organism evidence="3 4">
    <name type="scientific">Kordiimonas lacus</name>
    <dbReference type="NCBI Taxonomy" id="637679"/>
    <lineage>
        <taxon>Bacteria</taxon>
        <taxon>Pseudomonadati</taxon>
        <taxon>Pseudomonadota</taxon>
        <taxon>Alphaproteobacteria</taxon>
        <taxon>Kordiimonadales</taxon>
        <taxon>Kordiimonadaceae</taxon>
        <taxon>Kordiimonas</taxon>
    </lineage>
</organism>
<feature type="transmembrane region" description="Helical" evidence="1">
    <location>
        <begin position="207"/>
        <end position="225"/>
    </location>
</feature>
<feature type="transmembrane region" description="Helical" evidence="1">
    <location>
        <begin position="114"/>
        <end position="131"/>
    </location>
</feature>
<name>A0A1G7BAN3_9PROT</name>
<accession>A0A1G7BAN3</accession>
<dbReference type="GO" id="GO:0016020">
    <property type="term" value="C:membrane"/>
    <property type="evidence" value="ECO:0007669"/>
    <property type="project" value="InterPro"/>
</dbReference>
<evidence type="ECO:0000256" key="1">
    <source>
        <dbReference type="SAM" id="Phobius"/>
    </source>
</evidence>
<dbReference type="Proteomes" id="UP000183685">
    <property type="component" value="Unassembled WGS sequence"/>
</dbReference>
<feature type="transmembrane region" description="Helical" evidence="1">
    <location>
        <begin position="28"/>
        <end position="48"/>
    </location>
</feature>
<evidence type="ECO:0000259" key="2">
    <source>
        <dbReference type="Pfam" id="PF00892"/>
    </source>
</evidence>
<feature type="transmembrane region" description="Helical" evidence="1">
    <location>
        <begin position="183"/>
        <end position="201"/>
    </location>
</feature>
<dbReference type="SUPFAM" id="SSF103481">
    <property type="entry name" value="Multidrug resistance efflux transporter EmrE"/>
    <property type="match status" value="2"/>
</dbReference>
<protein>
    <submittedName>
        <fullName evidence="3">Uncharacterized membrane protein</fullName>
    </submittedName>
</protein>
<keyword evidence="1" id="KW-0472">Membrane</keyword>
<keyword evidence="1" id="KW-0812">Transmembrane</keyword>
<feature type="transmembrane region" description="Helical" evidence="1">
    <location>
        <begin position="82"/>
        <end position="102"/>
    </location>
</feature>
<dbReference type="Pfam" id="PF00892">
    <property type="entry name" value="EamA"/>
    <property type="match status" value="1"/>
</dbReference>
<evidence type="ECO:0000313" key="4">
    <source>
        <dbReference type="Proteomes" id="UP000183685"/>
    </source>
</evidence>
<dbReference type="STRING" id="637679.GCA_001550055_03578"/>
<dbReference type="Gene3D" id="1.10.3730.20">
    <property type="match status" value="2"/>
</dbReference>
<sequence>MVGISGFTGLLFLPLVPLAPLPPPDLWPWLLASFSIHLIYQLALTKALEMGALTFIYPIARGMGPTLVAIFSYLFLEGEMSLIEVGAVIILAIGIFISTSTGKATTGGTARENGFFFALLTGAMIASYTIVDGLAVRVAPEPLTYIIWSSLAFAPIFLTYSVLHHGPQILKAAGKGWRTSMTAGIIAQGGYAIALYAYSIGSLGEVAAIRETSILFALLIGAWWLKEPISRRRWLAVPLIAFGAILLKLV</sequence>
<gene>
    <name evidence="3" type="ORF">SAMN04488071_2413</name>
</gene>
<dbReference type="EMBL" id="FNAK01000005">
    <property type="protein sequence ID" value="SDE23396.1"/>
    <property type="molecule type" value="Genomic_DNA"/>
</dbReference>
<reference evidence="3 4" key="1">
    <citation type="submission" date="2016-10" db="EMBL/GenBank/DDBJ databases">
        <authorList>
            <person name="de Groot N.N."/>
        </authorList>
    </citation>
    <scope>NUCLEOTIDE SEQUENCE [LARGE SCALE GENOMIC DNA]</scope>
    <source>
        <strain evidence="3 4">CGMCC 1.9109</strain>
    </source>
</reference>
<feature type="domain" description="EamA" evidence="2">
    <location>
        <begin position="114"/>
        <end position="247"/>
    </location>
</feature>
<keyword evidence="1" id="KW-1133">Transmembrane helix</keyword>
<proteinExistence type="predicted"/>
<keyword evidence="4" id="KW-1185">Reference proteome</keyword>
<evidence type="ECO:0000313" key="3">
    <source>
        <dbReference type="EMBL" id="SDE23396.1"/>
    </source>
</evidence>
<dbReference type="InterPro" id="IPR037185">
    <property type="entry name" value="EmrE-like"/>
</dbReference>
<dbReference type="InterPro" id="IPR000620">
    <property type="entry name" value="EamA_dom"/>
</dbReference>